<gene>
    <name evidence="1" type="ORF">F0357_12770</name>
</gene>
<reference evidence="1 2" key="1">
    <citation type="submission" date="2019-09" db="EMBL/GenBank/DDBJ databases">
        <title>Segnochrobactrum spirostomi gen. nov., sp. nov., isolated from the ciliate Spirostomum cf. yagiui and description of a novel family, Segnochrobactraceae fam. nov. within the order Rhizobiales of the class Alphaproteobacteria.</title>
        <authorList>
            <person name="Akter S."/>
            <person name="Shazib S.U.A."/>
            <person name="Shin M.K."/>
        </authorList>
    </citation>
    <scope>NUCLEOTIDE SEQUENCE [LARGE SCALE GENOMIC DNA]</scope>
    <source>
        <strain evidence="1 2">Sp-1</strain>
    </source>
</reference>
<dbReference type="SUPFAM" id="SSF143100">
    <property type="entry name" value="TTHA1013/TTHA0281-like"/>
    <property type="match status" value="1"/>
</dbReference>
<organism evidence="1 2">
    <name type="scientific">Segnochrobactrum spirostomi</name>
    <dbReference type="NCBI Taxonomy" id="2608987"/>
    <lineage>
        <taxon>Bacteria</taxon>
        <taxon>Pseudomonadati</taxon>
        <taxon>Pseudomonadota</taxon>
        <taxon>Alphaproteobacteria</taxon>
        <taxon>Hyphomicrobiales</taxon>
        <taxon>Segnochrobactraceae</taxon>
        <taxon>Segnochrobactrum</taxon>
    </lineage>
</organism>
<keyword evidence="2" id="KW-1185">Reference proteome</keyword>
<dbReference type="RefSeq" id="WP_153482205.1">
    <property type="nucleotide sequence ID" value="NZ_VWNA01000001.1"/>
</dbReference>
<dbReference type="AlphaFoldDB" id="A0A6A7Y309"/>
<evidence type="ECO:0000313" key="2">
    <source>
        <dbReference type="Proteomes" id="UP000332515"/>
    </source>
</evidence>
<sequence length="144" mass="15675">MTKLAFPIEMIGDDDGSLLVTCPLLPEVTTFGADRDDALAHAVDAIEEALAARIARGDDIPLAGATGPTETTPRLPVLTVLKVLLYLACRSQGINRAELCRRLGWHREQVDRLFRLDHATRTDQLDAAFRAIGKDVSIDLQNAA</sequence>
<proteinExistence type="predicted"/>
<comment type="caution">
    <text evidence="1">The sequence shown here is derived from an EMBL/GenBank/DDBJ whole genome shotgun (WGS) entry which is preliminary data.</text>
</comment>
<protein>
    <submittedName>
        <fullName evidence="1">Type II toxin-antitoxin system HicB family antitoxin</fullName>
    </submittedName>
</protein>
<name>A0A6A7Y309_9HYPH</name>
<accession>A0A6A7Y309</accession>
<evidence type="ECO:0000313" key="1">
    <source>
        <dbReference type="EMBL" id="MQT13494.1"/>
    </source>
</evidence>
<dbReference type="InterPro" id="IPR035069">
    <property type="entry name" value="TTHA1013/TTHA0281-like"/>
</dbReference>
<dbReference type="EMBL" id="VWNA01000001">
    <property type="protein sequence ID" value="MQT13494.1"/>
    <property type="molecule type" value="Genomic_DNA"/>
</dbReference>
<dbReference type="Proteomes" id="UP000332515">
    <property type="component" value="Unassembled WGS sequence"/>
</dbReference>
<dbReference type="Gene3D" id="3.30.160.250">
    <property type="match status" value="1"/>
</dbReference>